<dbReference type="Proteomes" id="UP000887159">
    <property type="component" value="Unassembled WGS sequence"/>
</dbReference>
<keyword evidence="1" id="KW-0862">Zinc</keyword>
<dbReference type="GO" id="GO:0003676">
    <property type="term" value="F:nucleic acid binding"/>
    <property type="evidence" value="ECO:0007669"/>
    <property type="project" value="InterPro"/>
</dbReference>
<comment type="caution">
    <text evidence="3">The sequence shown here is derived from an EMBL/GenBank/DDBJ whole genome shotgun (WGS) entry which is preliminary data.</text>
</comment>
<organism evidence="3 4">
    <name type="scientific">Trichonephila clavipes</name>
    <name type="common">Golden silk orbweaver</name>
    <name type="synonym">Nephila clavipes</name>
    <dbReference type="NCBI Taxonomy" id="2585209"/>
    <lineage>
        <taxon>Eukaryota</taxon>
        <taxon>Metazoa</taxon>
        <taxon>Ecdysozoa</taxon>
        <taxon>Arthropoda</taxon>
        <taxon>Chelicerata</taxon>
        <taxon>Arachnida</taxon>
        <taxon>Araneae</taxon>
        <taxon>Araneomorphae</taxon>
        <taxon>Entelegynae</taxon>
        <taxon>Araneoidea</taxon>
        <taxon>Nephilidae</taxon>
        <taxon>Trichonephila</taxon>
    </lineage>
</organism>
<protein>
    <recommendedName>
        <fullName evidence="2">CCHC-type domain-containing protein</fullName>
    </recommendedName>
</protein>
<proteinExistence type="predicted"/>
<dbReference type="SUPFAM" id="SSF57756">
    <property type="entry name" value="Retrovirus zinc finger-like domains"/>
    <property type="match status" value="1"/>
</dbReference>
<reference evidence="3" key="1">
    <citation type="submission" date="2020-08" db="EMBL/GenBank/DDBJ databases">
        <title>Multicomponent nature underlies the extraordinary mechanical properties of spider dragline silk.</title>
        <authorList>
            <person name="Kono N."/>
            <person name="Nakamura H."/>
            <person name="Mori M."/>
            <person name="Yoshida Y."/>
            <person name="Ohtoshi R."/>
            <person name="Malay A.D."/>
            <person name="Moran D.A.P."/>
            <person name="Tomita M."/>
            <person name="Numata K."/>
            <person name="Arakawa K."/>
        </authorList>
    </citation>
    <scope>NUCLEOTIDE SEQUENCE</scope>
</reference>
<feature type="domain" description="CCHC-type" evidence="2">
    <location>
        <begin position="65"/>
        <end position="81"/>
    </location>
</feature>
<dbReference type="GO" id="GO:0008270">
    <property type="term" value="F:zinc ion binding"/>
    <property type="evidence" value="ECO:0007669"/>
    <property type="project" value="UniProtKB-KW"/>
</dbReference>
<keyword evidence="1" id="KW-0863">Zinc-finger</keyword>
<gene>
    <name evidence="3" type="ORF">TNCV_411951</name>
</gene>
<evidence type="ECO:0000313" key="3">
    <source>
        <dbReference type="EMBL" id="GFY06445.1"/>
    </source>
</evidence>
<evidence type="ECO:0000256" key="1">
    <source>
        <dbReference type="PROSITE-ProRule" id="PRU00047"/>
    </source>
</evidence>
<name>A0A8X6S842_TRICX</name>
<dbReference type="PROSITE" id="PS50158">
    <property type="entry name" value="ZF_CCHC"/>
    <property type="match status" value="1"/>
</dbReference>
<sequence length="96" mass="10587">MNDFEKKLLADGNENKSTIVPVSTFQQPVIATSVPVSAFTDGDIERGNTNHKGSGISNEEKRNFKCWCCGGTGHLRRNCPRARNEENTVSSSEQEN</sequence>
<dbReference type="EMBL" id="BMAU01021260">
    <property type="protein sequence ID" value="GFY06445.1"/>
    <property type="molecule type" value="Genomic_DNA"/>
</dbReference>
<dbReference type="InterPro" id="IPR001878">
    <property type="entry name" value="Znf_CCHC"/>
</dbReference>
<keyword evidence="1" id="KW-0479">Metal-binding</keyword>
<dbReference type="InterPro" id="IPR036875">
    <property type="entry name" value="Znf_CCHC_sf"/>
</dbReference>
<evidence type="ECO:0000313" key="4">
    <source>
        <dbReference type="Proteomes" id="UP000887159"/>
    </source>
</evidence>
<dbReference type="Gene3D" id="4.10.60.10">
    <property type="entry name" value="Zinc finger, CCHC-type"/>
    <property type="match status" value="1"/>
</dbReference>
<accession>A0A8X6S842</accession>
<keyword evidence="4" id="KW-1185">Reference proteome</keyword>
<evidence type="ECO:0000259" key="2">
    <source>
        <dbReference type="PROSITE" id="PS50158"/>
    </source>
</evidence>
<dbReference type="AlphaFoldDB" id="A0A8X6S842"/>